<dbReference type="Pfam" id="PF00027">
    <property type="entry name" value="cNMP_binding"/>
    <property type="match status" value="1"/>
</dbReference>
<evidence type="ECO:0000256" key="1">
    <source>
        <dbReference type="ARBA" id="ARBA00023015"/>
    </source>
</evidence>
<protein>
    <submittedName>
        <fullName evidence="5">Anaerobic regulatory protein</fullName>
    </submittedName>
</protein>
<dbReference type="AlphaFoldDB" id="A0A5E4WCW6"/>
<evidence type="ECO:0000313" key="6">
    <source>
        <dbReference type="Proteomes" id="UP000384354"/>
    </source>
</evidence>
<proteinExistence type="predicted"/>
<sequence length="216" mass="24223">MTDVSDTFATRSASCPPTWPDALCESARLCRYEPNTYVFKRGQRVESVYQIQTGQVLLRRDEAQGESITLQTAGPGDFLAEASLFSSRYHCDAFSGSASELLAFSAKTLLACLQHDSGFAIDWIRLLSQQLVRSRARAERLTLRSPRERVLHCLRLECDDQGRFKPPGTLMQWAATLGVAHETLYRTLAQLEHDGTIVRDGFEIREVSHRGEGSLK</sequence>
<gene>
    <name evidence="5" type="primary">fnr_1</name>
    <name evidence="5" type="ORF">PCE31106_03192</name>
</gene>
<evidence type="ECO:0000256" key="3">
    <source>
        <dbReference type="ARBA" id="ARBA00023163"/>
    </source>
</evidence>
<evidence type="ECO:0000259" key="4">
    <source>
        <dbReference type="PROSITE" id="PS50042"/>
    </source>
</evidence>
<keyword evidence="2" id="KW-0238">DNA-binding</keyword>
<dbReference type="GO" id="GO:0003677">
    <property type="term" value="F:DNA binding"/>
    <property type="evidence" value="ECO:0007669"/>
    <property type="project" value="UniProtKB-KW"/>
</dbReference>
<dbReference type="EMBL" id="CABPSL010000013">
    <property type="protein sequence ID" value="VVE22241.1"/>
    <property type="molecule type" value="Genomic_DNA"/>
</dbReference>
<dbReference type="RefSeq" id="WP_254441094.1">
    <property type="nucleotide sequence ID" value="NZ_CABPSL010000013.1"/>
</dbReference>
<dbReference type="PROSITE" id="PS50042">
    <property type="entry name" value="CNMP_BINDING_3"/>
    <property type="match status" value="1"/>
</dbReference>
<dbReference type="PANTHER" id="PTHR24567:SF74">
    <property type="entry name" value="HTH-TYPE TRANSCRIPTIONAL REGULATOR ARCR"/>
    <property type="match status" value="1"/>
</dbReference>
<dbReference type="SMART" id="SM00100">
    <property type="entry name" value="cNMP"/>
    <property type="match status" value="1"/>
</dbReference>
<dbReference type="SUPFAM" id="SSF51206">
    <property type="entry name" value="cAMP-binding domain-like"/>
    <property type="match status" value="1"/>
</dbReference>
<dbReference type="InterPro" id="IPR012318">
    <property type="entry name" value="HTH_CRP"/>
</dbReference>
<accession>A0A5E4WCW6</accession>
<dbReference type="InterPro" id="IPR000595">
    <property type="entry name" value="cNMP-bd_dom"/>
</dbReference>
<dbReference type="InterPro" id="IPR050397">
    <property type="entry name" value="Env_Response_Regulators"/>
</dbReference>
<evidence type="ECO:0000256" key="2">
    <source>
        <dbReference type="ARBA" id="ARBA00023125"/>
    </source>
</evidence>
<keyword evidence="3" id="KW-0804">Transcription</keyword>
<dbReference type="InterPro" id="IPR018490">
    <property type="entry name" value="cNMP-bd_dom_sf"/>
</dbReference>
<evidence type="ECO:0000313" key="5">
    <source>
        <dbReference type="EMBL" id="VVE22241.1"/>
    </source>
</evidence>
<feature type="domain" description="Cyclic nucleotide-binding" evidence="4">
    <location>
        <begin position="32"/>
        <end position="88"/>
    </location>
</feature>
<organism evidence="5 6">
    <name type="scientific">Pandoraea cepalis</name>
    <dbReference type="NCBI Taxonomy" id="2508294"/>
    <lineage>
        <taxon>Bacteria</taxon>
        <taxon>Pseudomonadati</taxon>
        <taxon>Pseudomonadota</taxon>
        <taxon>Betaproteobacteria</taxon>
        <taxon>Burkholderiales</taxon>
        <taxon>Burkholderiaceae</taxon>
        <taxon>Pandoraea</taxon>
    </lineage>
</organism>
<dbReference type="GO" id="GO:0003700">
    <property type="term" value="F:DNA-binding transcription factor activity"/>
    <property type="evidence" value="ECO:0007669"/>
    <property type="project" value="TreeGrafter"/>
</dbReference>
<dbReference type="InterPro" id="IPR036390">
    <property type="entry name" value="WH_DNA-bd_sf"/>
</dbReference>
<dbReference type="Proteomes" id="UP000384354">
    <property type="component" value="Unassembled WGS sequence"/>
</dbReference>
<dbReference type="CDD" id="cd00038">
    <property type="entry name" value="CAP_ED"/>
    <property type="match status" value="1"/>
</dbReference>
<dbReference type="Pfam" id="PF13545">
    <property type="entry name" value="HTH_Crp_2"/>
    <property type="match status" value="1"/>
</dbReference>
<dbReference type="SUPFAM" id="SSF46785">
    <property type="entry name" value="Winged helix' DNA-binding domain"/>
    <property type="match status" value="1"/>
</dbReference>
<keyword evidence="1" id="KW-0805">Transcription regulation</keyword>
<reference evidence="5 6" key="1">
    <citation type="submission" date="2019-08" db="EMBL/GenBank/DDBJ databases">
        <authorList>
            <person name="Peeters C."/>
        </authorList>
    </citation>
    <scope>NUCLEOTIDE SEQUENCE [LARGE SCALE GENOMIC DNA]</scope>
    <source>
        <strain evidence="5 6">LMG 31106</strain>
    </source>
</reference>
<dbReference type="GO" id="GO:0005829">
    <property type="term" value="C:cytosol"/>
    <property type="evidence" value="ECO:0007669"/>
    <property type="project" value="TreeGrafter"/>
</dbReference>
<dbReference type="Gene3D" id="2.60.120.10">
    <property type="entry name" value="Jelly Rolls"/>
    <property type="match status" value="1"/>
</dbReference>
<name>A0A5E4WCW6_9BURK</name>
<dbReference type="InterPro" id="IPR014710">
    <property type="entry name" value="RmlC-like_jellyroll"/>
</dbReference>
<dbReference type="PANTHER" id="PTHR24567">
    <property type="entry name" value="CRP FAMILY TRANSCRIPTIONAL REGULATORY PROTEIN"/>
    <property type="match status" value="1"/>
</dbReference>